<name>A0A4P9XE70_9FUNG</name>
<gene>
    <name evidence="5" type="ORF">CXG81DRAFT_9062</name>
</gene>
<evidence type="ECO:0000256" key="1">
    <source>
        <dbReference type="ARBA" id="ARBA00022723"/>
    </source>
</evidence>
<dbReference type="STRING" id="1555241.A0A4P9XE70"/>
<feature type="domain" description="B box-type" evidence="4">
    <location>
        <begin position="190"/>
        <end position="236"/>
    </location>
</feature>
<dbReference type="EMBL" id="ML014118">
    <property type="protein sequence ID" value="RKP03798.1"/>
    <property type="molecule type" value="Genomic_DNA"/>
</dbReference>
<dbReference type="InterPro" id="IPR000315">
    <property type="entry name" value="Znf_B-box"/>
</dbReference>
<dbReference type="SUPFAM" id="SSF57845">
    <property type="entry name" value="B-box zinc-binding domain"/>
    <property type="match status" value="1"/>
</dbReference>
<dbReference type="PANTHER" id="PTHR25462">
    <property type="entry name" value="BONUS, ISOFORM C-RELATED"/>
    <property type="match status" value="1"/>
</dbReference>
<dbReference type="PANTHER" id="PTHR25462:SF296">
    <property type="entry name" value="MEIOTIC P26, ISOFORM F"/>
    <property type="match status" value="1"/>
</dbReference>
<dbReference type="Gene3D" id="3.30.160.60">
    <property type="entry name" value="Classic Zinc Finger"/>
    <property type="match status" value="1"/>
</dbReference>
<evidence type="ECO:0000256" key="2">
    <source>
        <dbReference type="ARBA" id="ARBA00022833"/>
    </source>
</evidence>
<evidence type="ECO:0000313" key="5">
    <source>
        <dbReference type="EMBL" id="RKP03798.1"/>
    </source>
</evidence>
<feature type="domain" description="B box-type" evidence="4">
    <location>
        <begin position="246"/>
        <end position="288"/>
    </location>
</feature>
<dbReference type="InterPro" id="IPR049808">
    <property type="entry name" value="CONSTANS-like_Bbox1"/>
</dbReference>
<evidence type="ECO:0000256" key="3">
    <source>
        <dbReference type="PROSITE-ProRule" id="PRU00024"/>
    </source>
</evidence>
<dbReference type="InterPro" id="IPR047153">
    <property type="entry name" value="TRIM45/56/19-like"/>
</dbReference>
<keyword evidence="2" id="KW-0862">Zinc</keyword>
<keyword evidence="3" id="KW-0863">Zinc-finger</keyword>
<dbReference type="PROSITE" id="PS50119">
    <property type="entry name" value="ZF_BBOX"/>
    <property type="match status" value="2"/>
</dbReference>
<accession>A0A4P9XE70</accession>
<keyword evidence="1" id="KW-0479">Metal-binding</keyword>
<evidence type="ECO:0000259" key="4">
    <source>
        <dbReference type="PROSITE" id="PS50119"/>
    </source>
</evidence>
<protein>
    <recommendedName>
        <fullName evidence="4">B box-type domain-containing protein</fullName>
    </recommendedName>
</protein>
<dbReference type="CDD" id="cd19756">
    <property type="entry name" value="Bbox2"/>
    <property type="match status" value="1"/>
</dbReference>
<proteinExistence type="predicted"/>
<sequence length="520" mass="56585">MASDTHKTAVPLNSKEMAHLEYGLQLALHATTARVTGAQSLANPNTQLQFDNQTQGDLVVTAWVDVATLTAGNTEEDVVKRGFQFGAHAPGRKFVVGDLPSVKDRETHPIQRAIMCKIGVGRSWPVDEEQLGKAVLPEGYKSFYVRKAGRKDAPSGDVYHHEYYIQNAAQILPLYLVQYEYNPLVEQKSREKASCDNCEKQLATIYCHADSANLCGSCDAQLHASKLASRHVRHPIGQGVDLLGRCRLHPEKTIEFFCSQCAVPVCVYCKMVGNHATGDAAKHPLVSVAEAHASVMKEAALPDPIFQSRRATITSQLSAISSRAQAVTDLAGRLQQQIDALYREASTQLKRHVHAKITTLQGDEIEYLRQLGEINRLERFCDYVQEGDPTQFLFIWGRHQDYRAALHDFKQTREGLDVNLDLQVTGKIAVEVDSLAPLGPHHGGAPSARSGAPTGLATLGLTSGSGVVGRSHTTAGTAGKAAGIQRRTSDFFSETLGAFDTMNEGGKSAFPMPVGGHGRR</sequence>
<organism evidence="5 6">
    <name type="scientific">Caulochytrium protostelioides</name>
    <dbReference type="NCBI Taxonomy" id="1555241"/>
    <lineage>
        <taxon>Eukaryota</taxon>
        <taxon>Fungi</taxon>
        <taxon>Fungi incertae sedis</taxon>
        <taxon>Chytridiomycota</taxon>
        <taxon>Chytridiomycota incertae sedis</taxon>
        <taxon>Chytridiomycetes</taxon>
        <taxon>Caulochytriales</taxon>
        <taxon>Caulochytriaceae</taxon>
        <taxon>Caulochytrium</taxon>
    </lineage>
</organism>
<reference evidence="6" key="1">
    <citation type="journal article" date="2018" name="Nat. Microbiol.">
        <title>Leveraging single-cell genomics to expand the fungal tree of life.</title>
        <authorList>
            <person name="Ahrendt S.R."/>
            <person name="Quandt C.A."/>
            <person name="Ciobanu D."/>
            <person name="Clum A."/>
            <person name="Salamov A."/>
            <person name="Andreopoulos B."/>
            <person name="Cheng J.F."/>
            <person name="Woyke T."/>
            <person name="Pelin A."/>
            <person name="Henrissat B."/>
            <person name="Reynolds N.K."/>
            <person name="Benny G.L."/>
            <person name="Smith M.E."/>
            <person name="James T.Y."/>
            <person name="Grigoriev I.V."/>
        </authorList>
    </citation>
    <scope>NUCLEOTIDE SEQUENCE [LARGE SCALE GENOMIC DNA]</scope>
    <source>
        <strain evidence="6">ATCC 52028</strain>
    </source>
</reference>
<dbReference type="CDD" id="cd19821">
    <property type="entry name" value="Bbox1_BBX-like"/>
    <property type="match status" value="1"/>
</dbReference>
<dbReference type="Pfam" id="PF00643">
    <property type="entry name" value="zf-B_box"/>
    <property type="match status" value="2"/>
</dbReference>
<dbReference type="AlphaFoldDB" id="A0A4P9XE70"/>
<dbReference type="OrthoDB" id="153872at2759"/>
<keyword evidence="6" id="KW-1185">Reference proteome</keyword>
<evidence type="ECO:0000313" key="6">
    <source>
        <dbReference type="Proteomes" id="UP000274922"/>
    </source>
</evidence>
<dbReference type="GO" id="GO:0008270">
    <property type="term" value="F:zinc ion binding"/>
    <property type="evidence" value="ECO:0007669"/>
    <property type="project" value="UniProtKB-KW"/>
</dbReference>
<dbReference type="Proteomes" id="UP000274922">
    <property type="component" value="Unassembled WGS sequence"/>
</dbReference>
<dbReference type="SMART" id="SM00336">
    <property type="entry name" value="BBOX"/>
    <property type="match status" value="2"/>
</dbReference>